<dbReference type="InterPro" id="IPR017853">
    <property type="entry name" value="GH"/>
</dbReference>
<dbReference type="Gene3D" id="2.60.40.10">
    <property type="entry name" value="Immunoglobulins"/>
    <property type="match status" value="1"/>
</dbReference>
<accession>A0A7T0LLA3</accession>
<dbReference type="InterPro" id="IPR040671">
    <property type="entry name" value="Pullulanase_N2"/>
</dbReference>
<dbReference type="EMBL" id="CP063989">
    <property type="protein sequence ID" value="QPL05531.1"/>
    <property type="molecule type" value="Genomic_DNA"/>
</dbReference>
<evidence type="ECO:0000313" key="5">
    <source>
        <dbReference type="Proteomes" id="UP000594637"/>
    </source>
</evidence>
<gene>
    <name evidence="4" type="ORF">ID810_00580</name>
</gene>
<comment type="similarity">
    <text evidence="1">Belongs to the glycosyl hydrolase 13 family.</text>
</comment>
<organism evidence="4 5">
    <name type="scientific">Actinomyces respiraculi</name>
    <dbReference type="NCBI Taxonomy" id="2744574"/>
    <lineage>
        <taxon>Bacteria</taxon>
        <taxon>Bacillati</taxon>
        <taxon>Actinomycetota</taxon>
        <taxon>Actinomycetes</taxon>
        <taxon>Actinomycetales</taxon>
        <taxon>Actinomycetaceae</taxon>
        <taxon>Actinomyces</taxon>
    </lineage>
</organism>
<feature type="domain" description="Alpha-1,6-glucosidases pullulanase-type C-terminal" evidence="2">
    <location>
        <begin position="758"/>
        <end position="922"/>
    </location>
</feature>
<dbReference type="RefSeq" id="WP_166856932.1">
    <property type="nucleotide sequence ID" value="NZ_CP063989.1"/>
</dbReference>
<dbReference type="InterPro" id="IPR013780">
    <property type="entry name" value="Glyco_hydro_b"/>
</dbReference>
<dbReference type="Gene3D" id="2.60.40.1180">
    <property type="entry name" value="Golgi alpha-mannosidase II"/>
    <property type="match status" value="1"/>
</dbReference>
<dbReference type="CDD" id="cd11341">
    <property type="entry name" value="AmyAc_Pullulanase_LD-like"/>
    <property type="match status" value="1"/>
</dbReference>
<keyword evidence="5" id="KW-1185">Reference proteome</keyword>
<evidence type="ECO:0000259" key="3">
    <source>
        <dbReference type="Pfam" id="PF17967"/>
    </source>
</evidence>
<proteinExistence type="inferred from homology"/>
<dbReference type="InterPro" id="IPR024561">
    <property type="entry name" value="Pullul_strch_C"/>
</dbReference>
<dbReference type="CDD" id="cd02860">
    <property type="entry name" value="E_set_Pullulanase"/>
    <property type="match status" value="1"/>
</dbReference>
<dbReference type="PANTHER" id="PTHR43002">
    <property type="entry name" value="GLYCOGEN DEBRANCHING ENZYME"/>
    <property type="match status" value="1"/>
</dbReference>
<sequence>MTMTPTAHVHHEAPIAHAVPGTDGSRAYWLDASTLAWPPELIPAGTHETALRLGLLTSPTGSVRLEEGVLRLGDDGYEIPLRPVGTLDEDTVAAHPQLAGHLALSLLDETGAPRLEREDVEKLLTGQVAVVQRAAAGWVTAFTGVQTWPVIDRLWGTRAAARDGSAPLGVWFDESDGAPAFALWAPTARRVTLLTWNTGDPTGSVPDVDAAPVRTPADRAPGTWDGRWEVSAETSAAVGVRPGCQYLWEVEVYVPDTGRVETNLVTDPCSRALTRDSRRSVAVDLDQHALTPTAWVENQPPVIAQDSARAIYELHVRDFSAADHTVPAPLRGTYAAFGVDSAGTRHLRALAAAGIDTIHLLPVFDFSSVPEDRADQRVPEIPSGTTPASRRPQAAVAAVADRDAYNWGYDPFHWMAPEGSYAREGRQDGGARTREMRAMIGSLHGMGLQVILDQVFNHTADGGQGEHSVLDRVVPGYYHRLDAVGRGEGFTCCHDVATERAMAERLMIDACVGWVRDYRVDGFRFDLMGYHSTDTMSALRQALEEIEDDAVGHRVFLYGEGWEVPEASGSRHLRRAVQGQVGSGPDGGFLGIGTFNDRVRDGLLGERFLPDPRVGQGLATGVVVDPNEHEERPAEAAARDLAWRTELVQLSLAGNLRAAGGPRYGYAAAAYGDEPVDSIAYVEAHDDEALFDWLVYKLPTTTPMDQRVRAQLLALAAVTLGQTPCFWAAGTELLRSKSLDRDSYDSGDHFNAIDWTGQDTGWGRGLPSAERNFDRWLIQADLLMREDLRPRPEDVAKAREMALDLLRLRRSTPLLTLGSAELVRERVSFPLSAERGVPGVIVMVVDDGGGDLDIDPALDGVVVALNARPETVTVRIEELTGRYLRLSDIQCTGADDVVRSTHFDPATGELTVPGRTAAVLVES</sequence>
<name>A0A7T0LLA3_9ACTO</name>
<dbReference type="Gene3D" id="3.20.20.80">
    <property type="entry name" value="Glycosidases"/>
    <property type="match status" value="1"/>
</dbReference>
<dbReference type="SUPFAM" id="SSF51445">
    <property type="entry name" value="(Trans)glycosidases"/>
    <property type="match status" value="1"/>
</dbReference>
<evidence type="ECO:0000313" key="4">
    <source>
        <dbReference type="EMBL" id="QPL05531.1"/>
    </source>
</evidence>
<dbReference type="Pfam" id="PF11852">
    <property type="entry name" value="Pullul_strch_C"/>
    <property type="match status" value="1"/>
</dbReference>
<feature type="domain" description="Pullulanase N2" evidence="3">
    <location>
        <begin position="25"/>
        <end position="152"/>
    </location>
</feature>
<dbReference type="SUPFAM" id="SSF51011">
    <property type="entry name" value="Glycosyl hydrolase domain"/>
    <property type="match status" value="1"/>
</dbReference>
<reference evidence="4 5" key="1">
    <citation type="submission" date="2020-11" db="EMBL/GenBank/DDBJ databases">
        <title>Actinomyces sp. ZJ750.</title>
        <authorList>
            <person name="Zhou J."/>
        </authorList>
    </citation>
    <scope>NUCLEOTIDE SEQUENCE [LARGE SCALE GENOMIC DNA]</scope>
    <source>
        <strain evidence="4 5">ZJ750</strain>
    </source>
</reference>
<dbReference type="AlphaFoldDB" id="A0A7T0LLA3"/>
<dbReference type="InterPro" id="IPR013783">
    <property type="entry name" value="Ig-like_fold"/>
</dbReference>
<dbReference type="SUPFAM" id="SSF81296">
    <property type="entry name" value="E set domains"/>
    <property type="match status" value="2"/>
</dbReference>
<dbReference type="Pfam" id="PF17967">
    <property type="entry name" value="Pullulanase_N2"/>
    <property type="match status" value="1"/>
</dbReference>
<evidence type="ECO:0000259" key="2">
    <source>
        <dbReference type="Pfam" id="PF11852"/>
    </source>
</evidence>
<dbReference type="KEGG" id="arep:ID810_00580"/>
<dbReference type="Gene3D" id="2.60.40.1130">
    <property type="entry name" value="Rab geranylgeranyltransferase alpha-subunit, insert domain"/>
    <property type="match status" value="1"/>
</dbReference>
<dbReference type="InterPro" id="IPR014756">
    <property type="entry name" value="Ig_E-set"/>
</dbReference>
<dbReference type="GO" id="GO:0005975">
    <property type="term" value="P:carbohydrate metabolic process"/>
    <property type="evidence" value="ECO:0007669"/>
    <property type="project" value="UniProtKB-ARBA"/>
</dbReference>
<dbReference type="Proteomes" id="UP000594637">
    <property type="component" value="Chromosome"/>
</dbReference>
<evidence type="ECO:0000256" key="1">
    <source>
        <dbReference type="ARBA" id="ARBA00008061"/>
    </source>
</evidence>
<protein>
    <submittedName>
        <fullName evidence="4">DUF3372 domain-containing protein</fullName>
    </submittedName>
</protein>